<dbReference type="EC" id="2.7.11.1" evidence="25"/>
<dbReference type="InterPro" id="IPR000719">
    <property type="entry name" value="Prot_kinase_dom"/>
</dbReference>
<keyword evidence="2 25" id="KW-0723">Serine/threonine-protein kinase</keyword>
<evidence type="ECO:0000256" key="4">
    <source>
        <dbReference type="ARBA" id="ARBA00022553"/>
    </source>
</evidence>
<dbReference type="SUPFAM" id="SSF56112">
    <property type="entry name" value="Protein kinase-like (PK-like)"/>
    <property type="match status" value="1"/>
</dbReference>
<dbReference type="Pfam" id="PF00069">
    <property type="entry name" value="Pkinase"/>
    <property type="match status" value="1"/>
</dbReference>
<evidence type="ECO:0000256" key="5">
    <source>
        <dbReference type="ARBA" id="ARBA00022679"/>
    </source>
</evidence>
<dbReference type="SUPFAM" id="SSF57196">
    <property type="entry name" value="EGF/Laminin"/>
    <property type="match status" value="1"/>
</dbReference>
<dbReference type="InterPro" id="IPR011009">
    <property type="entry name" value="Kinase-like_dom_sf"/>
</dbReference>
<feature type="chain" id="PRO_5013856490" evidence="22">
    <location>
        <begin position="20"/>
        <end position="805"/>
    </location>
</feature>
<keyword evidence="11 20" id="KW-0067">ATP-binding</keyword>
<protein>
    <submittedName>
        <fullName evidence="25">Serine/threonine protein kinase</fullName>
        <ecNumber evidence="25">2.7.11.1</ecNumber>
    </submittedName>
</protein>
<evidence type="ECO:0000259" key="24">
    <source>
        <dbReference type="PROSITE" id="PS50026"/>
    </source>
</evidence>
<keyword evidence="6 21" id="KW-0812">Transmembrane</keyword>
<dbReference type="CDD" id="cd14066">
    <property type="entry name" value="STKc_IRAK"/>
    <property type="match status" value="1"/>
</dbReference>
<evidence type="ECO:0000256" key="18">
    <source>
        <dbReference type="ARBA" id="ARBA00058961"/>
    </source>
</evidence>
<dbReference type="FunFam" id="3.30.200.20:FF:000043">
    <property type="entry name" value="Wall-associated receptor kinase 2"/>
    <property type="match status" value="1"/>
</dbReference>
<dbReference type="Gene3D" id="1.10.510.10">
    <property type="entry name" value="Transferase(Phosphotransferase) domain 1"/>
    <property type="match status" value="1"/>
</dbReference>
<feature type="domain" description="Protein kinase" evidence="23">
    <location>
        <begin position="471"/>
        <end position="753"/>
    </location>
</feature>
<keyword evidence="3 19" id="KW-0245">EGF-like domain</keyword>
<comment type="function">
    <text evidence="18">Serine/threonine-protein kinase that may function as a signaling receptor of extracellular matrix component. Binding to pectin may have significance in the control of cell expansion, morphogenesis and development.</text>
</comment>
<evidence type="ECO:0000256" key="17">
    <source>
        <dbReference type="ARBA" id="ARBA00047951"/>
    </source>
</evidence>
<dbReference type="Pfam" id="PF07645">
    <property type="entry name" value="EGF_CA"/>
    <property type="match status" value="1"/>
</dbReference>
<dbReference type="GO" id="GO:0106310">
    <property type="term" value="F:protein serine kinase activity"/>
    <property type="evidence" value="ECO:0007669"/>
    <property type="project" value="RHEA"/>
</dbReference>
<evidence type="ECO:0000256" key="11">
    <source>
        <dbReference type="ARBA" id="ARBA00022840"/>
    </source>
</evidence>
<evidence type="ECO:0000256" key="3">
    <source>
        <dbReference type="ARBA" id="ARBA00022536"/>
    </source>
</evidence>
<evidence type="ECO:0000256" key="8">
    <source>
        <dbReference type="ARBA" id="ARBA00022737"/>
    </source>
</evidence>
<accession>A0A2G9HKK6</accession>
<keyword evidence="14" id="KW-1015">Disulfide bond</keyword>
<evidence type="ECO:0000256" key="2">
    <source>
        <dbReference type="ARBA" id="ARBA00022527"/>
    </source>
</evidence>
<dbReference type="Gene3D" id="3.30.200.20">
    <property type="entry name" value="Phosphorylase Kinase, domain 1"/>
    <property type="match status" value="1"/>
</dbReference>
<dbReference type="GO" id="GO:0005886">
    <property type="term" value="C:plasma membrane"/>
    <property type="evidence" value="ECO:0007669"/>
    <property type="project" value="TreeGrafter"/>
</dbReference>
<name>A0A2G9HKK6_9LAMI</name>
<keyword evidence="13 21" id="KW-0472">Membrane</keyword>
<proteinExistence type="predicted"/>
<reference evidence="26" key="1">
    <citation type="journal article" date="2018" name="Gigascience">
        <title>Genome assembly of the Pink Ipe (Handroanthus impetiginosus, Bignoniaceae), a highly valued, ecologically keystone Neotropical timber forest tree.</title>
        <authorList>
            <person name="Silva-Junior O.B."/>
            <person name="Grattapaglia D."/>
            <person name="Novaes E."/>
            <person name="Collevatti R.G."/>
        </authorList>
    </citation>
    <scope>NUCLEOTIDE SEQUENCE [LARGE SCALE GENOMIC DNA]</scope>
    <source>
        <strain evidence="26">cv. UFG-1</strain>
    </source>
</reference>
<keyword evidence="5 25" id="KW-0808">Transferase</keyword>
<evidence type="ECO:0000256" key="19">
    <source>
        <dbReference type="PROSITE-ProRule" id="PRU00076"/>
    </source>
</evidence>
<dbReference type="GO" id="GO:0007166">
    <property type="term" value="P:cell surface receptor signaling pathway"/>
    <property type="evidence" value="ECO:0007669"/>
    <property type="project" value="InterPro"/>
</dbReference>
<dbReference type="PROSITE" id="PS00010">
    <property type="entry name" value="ASX_HYDROXYL"/>
    <property type="match status" value="1"/>
</dbReference>
<dbReference type="PROSITE" id="PS00108">
    <property type="entry name" value="PROTEIN_KINASE_ST"/>
    <property type="match status" value="1"/>
</dbReference>
<evidence type="ECO:0000256" key="1">
    <source>
        <dbReference type="ARBA" id="ARBA00004479"/>
    </source>
</evidence>
<comment type="catalytic activity">
    <reaction evidence="16">
        <text>L-seryl-[protein] + ATP = O-phospho-L-seryl-[protein] + ADP + H(+)</text>
        <dbReference type="Rhea" id="RHEA:17989"/>
        <dbReference type="Rhea" id="RHEA-COMP:9863"/>
        <dbReference type="Rhea" id="RHEA-COMP:11604"/>
        <dbReference type="ChEBI" id="CHEBI:15378"/>
        <dbReference type="ChEBI" id="CHEBI:29999"/>
        <dbReference type="ChEBI" id="CHEBI:30616"/>
        <dbReference type="ChEBI" id="CHEBI:83421"/>
        <dbReference type="ChEBI" id="CHEBI:456216"/>
    </reaction>
</comment>
<evidence type="ECO:0000256" key="10">
    <source>
        <dbReference type="ARBA" id="ARBA00022777"/>
    </source>
</evidence>
<evidence type="ECO:0000256" key="21">
    <source>
        <dbReference type="SAM" id="Phobius"/>
    </source>
</evidence>
<keyword evidence="15" id="KW-0325">Glycoprotein</keyword>
<dbReference type="SMART" id="SM00181">
    <property type="entry name" value="EGF"/>
    <property type="match status" value="2"/>
</dbReference>
<dbReference type="GO" id="GO:0005524">
    <property type="term" value="F:ATP binding"/>
    <property type="evidence" value="ECO:0007669"/>
    <property type="project" value="UniProtKB-UniRule"/>
</dbReference>
<dbReference type="PANTHER" id="PTHR27005:SF283">
    <property type="entry name" value="OS02G0633066 PROTEIN"/>
    <property type="match status" value="1"/>
</dbReference>
<dbReference type="InterPro" id="IPR017441">
    <property type="entry name" value="Protein_kinase_ATP_BS"/>
</dbReference>
<dbReference type="PROSITE" id="PS50026">
    <property type="entry name" value="EGF_3"/>
    <property type="match status" value="1"/>
</dbReference>
<dbReference type="FunFam" id="1.10.510.10:FF:000084">
    <property type="entry name" value="Wall-associated receptor kinase 2"/>
    <property type="match status" value="1"/>
</dbReference>
<comment type="caution">
    <text evidence="19">Lacks conserved residue(s) required for the propagation of feature annotation.</text>
</comment>
<evidence type="ECO:0000256" key="15">
    <source>
        <dbReference type="ARBA" id="ARBA00023180"/>
    </source>
</evidence>
<feature type="domain" description="EGF-like" evidence="24">
    <location>
        <begin position="347"/>
        <end position="383"/>
    </location>
</feature>
<evidence type="ECO:0000256" key="16">
    <source>
        <dbReference type="ARBA" id="ARBA00047558"/>
    </source>
</evidence>
<dbReference type="Proteomes" id="UP000231279">
    <property type="component" value="Unassembled WGS sequence"/>
</dbReference>
<keyword evidence="7 22" id="KW-0732">Signal</keyword>
<organism evidence="25 26">
    <name type="scientific">Handroanthus impetiginosus</name>
    <dbReference type="NCBI Taxonomy" id="429701"/>
    <lineage>
        <taxon>Eukaryota</taxon>
        <taxon>Viridiplantae</taxon>
        <taxon>Streptophyta</taxon>
        <taxon>Embryophyta</taxon>
        <taxon>Tracheophyta</taxon>
        <taxon>Spermatophyta</taxon>
        <taxon>Magnoliopsida</taxon>
        <taxon>eudicotyledons</taxon>
        <taxon>Gunneridae</taxon>
        <taxon>Pentapetalae</taxon>
        <taxon>asterids</taxon>
        <taxon>lamiids</taxon>
        <taxon>Lamiales</taxon>
        <taxon>Bignoniaceae</taxon>
        <taxon>Crescentiina</taxon>
        <taxon>Tabebuia alliance</taxon>
        <taxon>Handroanthus</taxon>
    </lineage>
</organism>
<dbReference type="Pfam" id="PF13947">
    <property type="entry name" value="GUB_WAK_bind"/>
    <property type="match status" value="1"/>
</dbReference>
<keyword evidence="26" id="KW-1185">Reference proteome</keyword>
<evidence type="ECO:0000256" key="7">
    <source>
        <dbReference type="ARBA" id="ARBA00022729"/>
    </source>
</evidence>
<dbReference type="GO" id="GO:0005509">
    <property type="term" value="F:calcium ion binding"/>
    <property type="evidence" value="ECO:0007669"/>
    <property type="project" value="InterPro"/>
</dbReference>
<dbReference type="InterPro" id="IPR025287">
    <property type="entry name" value="WAK_GUB"/>
</dbReference>
<keyword evidence="10 25" id="KW-0418">Kinase</keyword>
<evidence type="ECO:0000256" key="22">
    <source>
        <dbReference type="SAM" id="SignalP"/>
    </source>
</evidence>
<comment type="catalytic activity">
    <reaction evidence="17">
        <text>L-threonyl-[protein] + ATP = O-phospho-L-threonyl-[protein] + ADP + H(+)</text>
        <dbReference type="Rhea" id="RHEA:46608"/>
        <dbReference type="Rhea" id="RHEA-COMP:11060"/>
        <dbReference type="Rhea" id="RHEA-COMP:11605"/>
        <dbReference type="ChEBI" id="CHEBI:15378"/>
        <dbReference type="ChEBI" id="CHEBI:30013"/>
        <dbReference type="ChEBI" id="CHEBI:30616"/>
        <dbReference type="ChEBI" id="CHEBI:61977"/>
        <dbReference type="ChEBI" id="CHEBI:456216"/>
    </reaction>
</comment>
<evidence type="ECO:0000256" key="6">
    <source>
        <dbReference type="ARBA" id="ARBA00022692"/>
    </source>
</evidence>
<evidence type="ECO:0000256" key="9">
    <source>
        <dbReference type="ARBA" id="ARBA00022741"/>
    </source>
</evidence>
<evidence type="ECO:0000313" key="25">
    <source>
        <dbReference type="EMBL" id="PIN18066.1"/>
    </source>
</evidence>
<evidence type="ECO:0000313" key="26">
    <source>
        <dbReference type="Proteomes" id="UP000231279"/>
    </source>
</evidence>
<evidence type="ECO:0000256" key="14">
    <source>
        <dbReference type="ARBA" id="ARBA00023157"/>
    </source>
</evidence>
<gene>
    <name evidence="25" type="ORF">CDL12_09261</name>
</gene>
<comment type="subcellular location">
    <subcellularLocation>
        <location evidence="1">Membrane</location>
        <topology evidence="1">Single-pass type I membrane protein</topology>
    </subcellularLocation>
</comment>
<dbReference type="InterPro" id="IPR001881">
    <property type="entry name" value="EGF-like_Ca-bd_dom"/>
</dbReference>
<dbReference type="PANTHER" id="PTHR27005">
    <property type="entry name" value="WALL-ASSOCIATED RECEPTOR KINASE-LIKE 21"/>
    <property type="match status" value="1"/>
</dbReference>
<dbReference type="EMBL" id="NKXS01001533">
    <property type="protein sequence ID" value="PIN18066.1"/>
    <property type="molecule type" value="Genomic_DNA"/>
</dbReference>
<sequence>MLHLSPILVLLVHISLALSDHLPPNSSTTRPPRKSFSEAATTAKPGCQTKCGNLTVPYPFGIGLDSGCSIGPWFDVNCNNSKPIIANNLEIVAISEQQVRVKNWIAFRCYTESGNVTRQFRISINLFGTPYTFSEANRFTVVGCDDLAVIIGSRGRNFTGGCLSVCSQRTDPIDGSCTGIGCCQTPIPKGLKKFNSSLGSLKNHTEAYSFNPCGYAFIGDEERFEFHTSDFGDMGFRDRTMENVPIVLDWAIGDLSCDQVKKNGDFACGENSDCVDSDTSFGGYICNCSEGYEGNPYLSPGCTGQYIFSFLNKEIKKLVIKKLKVATKSNAKHPLSTYNRFKGFSEDINECENNPCDEHGICANTPGSYSCSCAKGYKGDGTKDSLGCVAVNSQFPVIKLSIGLSIGLLSIFIGVTWLYFGIKKRKLTRMREKFFEENGGFLLKQQTSNESGIESTKIFSAEELEKATNNYSEDHILGKGGYGIVYKGILPDQRIVAIKKSRIMDQSQIEQFINEVIILSQVNHRNVVKLIGCCLENEVPLLVYEFISNGTLFHCIHDSSEISWFSWKDRLRIAAEAAGALAYLHSAASMPIIHRDVKSSNILLDDLYTTKISDFGASRFFPLYQTQVTTLVQGTLGYLDPEYFHTSQLTEKSDVYSFGVVLAEFMTGRRPLSLNKSEEERNLATYFIMSMKENRLFQILEPRILREGSLEQLQGVGELVKRCLNLKGEERPTMKEVAMELEGFRRFHRHPWIGQENVEETEALLGEQSSLSSDLYAINIGAEFSTENYSVPDNLDSGMIHPNPR</sequence>
<dbReference type="Gene3D" id="2.10.25.10">
    <property type="entry name" value="Laminin"/>
    <property type="match status" value="1"/>
</dbReference>
<dbReference type="CDD" id="cd00054">
    <property type="entry name" value="EGF_CA"/>
    <property type="match status" value="2"/>
</dbReference>
<dbReference type="PROSITE" id="PS50011">
    <property type="entry name" value="PROTEIN_KINASE_DOM"/>
    <property type="match status" value="1"/>
</dbReference>
<dbReference type="PROSITE" id="PS01187">
    <property type="entry name" value="EGF_CA"/>
    <property type="match status" value="1"/>
</dbReference>
<dbReference type="OrthoDB" id="4062651at2759"/>
<dbReference type="InterPro" id="IPR018097">
    <property type="entry name" value="EGF_Ca-bd_CS"/>
</dbReference>
<dbReference type="InterPro" id="IPR000742">
    <property type="entry name" value="EGF"/>
</dbReference>
<dbReference type="SMART" id="SM00220">
    <property type="entry name" value="S_TKc"/>
    <property type="match status" value="1"/>
</dbReference>
<dbReference type="STRING" id="429701.A0A2G9HKK6"/>
<evidence type="ECO:0000256" key="13">
    <source>
        <dbReference type="ARBA" id="ARBA00023136"/>
    </source>
</evidence>
<dbReference type="AlphaFoldDB" id="A0A2G9HKK6"/>
<feature type="binding site" evidence="20">
    <location>
        <position position="500"/>
    </location>
    <ligand>
        <name>ATP</name>
        <dbReference type="ChEBI" id="CHEBI:30616"/>
    </ligand>
</feature>
<evidence type="ECO:0000256" key="12">
    <source>
        <dbReference type="ARBA" id="ARBA00022989"/>
    </source>
</evidence>
<dbReference type="FunFam" id="2.10.25.10:FF:000038">
    <property type="entry name" value="Fibrillin 2"/>
    <property type="match status" value="1"/>
</dbReference>
<comment type="caution">
    <text evidence="25">The sequence shown here is derived from an EMBL/GenBank/DDBJ whole genome shotgun (WGS) entry which is preliminary data.</text>
</comment>
<evidence type="ECO:0000259" key="23">
    <source>
        <dbReference type="PROSITE" id="PS50011"/>
    </source>
</evidence>
<feature type="transmembrane region" description="Helical" evidence="21">
    <location>
        <begin position="400"/>
        <end position="422"/>
    </location>
</feature>
<keyword evidence="8" id="KW-0677">Repeat</keyword>
<dbReference type="GO" id="GO:0030247">
    <property type="term" value="F:polysaccharide binding"/>
    <property type="evidence" value="ECO:0007669"/>
    <property type="project" value="InterPro"/>
</dbReference>
<dbReference type="InterPro" id="IPR045274">
    <property type="entry name" value="WAK-like"/>
</dbReference>
<evidence type="ECO:0000256" key="20">
    <source>
        <dbReference type="PROSITE-ProRule" id="PRU10141"/>
    </source>
</evidence>
<dbReference type="GO" id="GO:0004674">
    <property type="term" value="F:protein serine/threonine kinase activity"/>
    <property type="evidence" value="ECO:0007669"/>
    <property type="project" value="UniProtKB-KW"/>
</dbReference>
<keyword evidence="9 20" id="KW-0547">Nucleotide-binding</keyword>
<dbReference type="InterPro" id="IPR000152">
    <property type="entry name" value="EGF-type_Asp/Asn_hydroxyl_site"/>
</dbReference>
<feature type="signal peptide" evidence="22">
    <location>
        <begin position="1"/>
        <end position="19"/>
    </location>
</feature>
<keyword evidence="4" id="KW-0597">Phosphoprotein</keyword>
<dbReference type="InterPro" id="IPR008271">
    <property type="entry name" value="Ser/Thr_kinase_AS"/>
</dbReference>
<keyword evidence="12 21" id="KW-1133">Transmembrane helix</keyword>
<dbReference type="SMART" id="SM00179">
    <property type="entry name" value="EGF_CA"/>
    <property type="match status" value="1"/>
</dbReference>
<dbReference type="InterPro" id="IPR049883">
    <property type="entry name" value="NOTCH1_EGF-like"/>
</dbReference>
<dbReference type="PROSITE" id="PS00107">
    <property type="entry name" value="PROTEIN_KINASE_ATP"/>
    <property type="match status" value="1"/>
</dbReference>